<dbReference type="RefSeq" id="XP_033427213.1">
    <property type="nucleotide sequence ID" value="XM_033571181.1"/>
</dbReference>
<dbReference type="VEuPathDB" id="FungiDB:EYZ11_011109"/>
<protein>
    <recommendedName>
        <fullName evidence="7">Extracellular membrane protein CFEM domain-containing protein</fullName>
    </recommendedName>
</protein>
<evidence type="ECO:0000313" key="3">
    <source>
        <dbReference type="EMBL" id="KAA8647852.1"/>
    </source>
</evidence>
<dbReference type="EMBL" id="SOSA01000653">
    <property type="protein sequence ID" value="THC89446.1"/>
    <property type="molecule type" value="Genomic_DNA"/>
</dbReference>
<comment type="caution">
    <text evidence="4">The sequence shown here is derived from an EMBL/GenBank/DDBJ whole genome shotgun (WGS) entry which is preliminary data.</text>
</comment>
<reference evidence="4 5" key="1">
    <citation type="submission" date="2019-03" db="EMBL/GenBank/DDBJ databases">
        <title>The genome sequence of a newly discovered highly antifungal drug resistant Aspergillus species, Aspergillus tanneri NIH 1004.</title>
        <authorList>
            <person name="Mounaud S."/>
            <person name="Singh I."/>
            <person name="Joardar V."/>
            <person name="Pakala S."/>
            <person name="Pakala S."/>
            <person name="Venepally P."/>
            <person name="Hoover J."/>
            <person name="Nierman W."/>
            <person name="Chung J."/>
            <person name="Losada L."/>
        </authorList>
    </citation>
    <scope>NUCLEOTIDE SEQUENCE [LARGE SCALE GENOMIC DNA]</scope>
    <source>
        <strain evidence="4 5">NIH1004</strain>
    </source>
</reference>
<gene>
    <name evidence="3" type="ORF">ATNIH1004_006554</name>
    <name evidence="4" type="ORF">EYZ11_011109</name>
</gene>
<evidence type="ECO:0000313" key="4">
    <source>
        <dbReference type="EMBL" id="THC89446.1"/>
    </source>
</evidence>
<sequence length="286" mass="30377">MRSLNLTLFLLGHSLIGGFAADAGSALSGTKLPALQARQGPKDLNDALLESDISKAPIPLPQDPDKWLAEHPEAAKDPAVALANEVDNPFNGRQPPSGSTEKDQQSTNNSNVAPSNDKESHSPPDMQQPTTEQTPEASSTGDSATTQPPASASTPSGLLPWLDGEGCKDVSERCLGTDDWCTNHYRSALNDNVSQCFERRGFFLQAFEDAIAKALESEAEEAVFNATSGVSLDTGIRELAKQDGTQASAKNAAESAARRFLQLVDQKLEASVNQGVDKALARFSSQ</sequence>
<accession>A0A4S3J3M1</accession>
<evidence type="ECO:0000256" key="2">
    <source>
        <dbReference type="SAM" id="SignalP"/>
    </source>
</evidence>
<evidence type="ECO:0000313" key="6">
    <source>
        <dbReference type="Proteomes" id="UP000324241"/>
    </source>
</evidence>
<reference evidence="3 6" key="2">
    <citation type="submission" date="2019-08" db="EMBL/GenBank/DDBJ databases">
        <title>The genome sequence of a newly discovered highly antifungal drug resistant Aspergillus species, Aspergillus tanneri NIH 1004.</title>
        <authorList>
            <person name="Mounaud S."/>
            <person name="Singh I."/>
            <person name="Joardar V."/>
            <person name="Pakala S."/>
            <person name="Pakala S."/>
            <person name="Venepally P."/>
            <person name="Chung J.K."/>
            <person name="Losada L."/>
            <person name="Nierman W.C."/>
        </authorList>
    </citation>
    <scope>NUCLEOTIDE SEQUENCE [LARGE SCALE GENOMIC DNA]</scope>
    <source>
        <strain evidence="3 6">NIH1004</strain>
    </source>
</reference>
<keyword evidence="2" id="KW-0732">Signal</keyword>
<feature type="compositionally biased region" description="Polar residues" evidence="1">
    <location>
        <begin position="94"/>
        <end position="114"/>
    </location>
</feature>
<dbReference type="Proteomes" id="UP000324241">
    <property type="component" value="Unassembled WGS sequence"/>
</dbReference>
<dbReference type="OrthoDB" id="10436581at2759"/>
<dbReference type="Proteomes" id="UP000308092">
    <property type="component" value="Unassembled WGS sequence"/>
</dbReference>
<name>A0A4S3J3M1_9EURO</name>
<feature type="chain" id="PRO_5036122060" description="Extracellular membrane protein CFEM domain-containing protein" evidence="2">
    <location>
        <begin position="21"/>
        <end position="286"/>
    </location>
</feature>
<proteinExistence type="predicted"/>
<organism evidence="4 5">
    <name type="scientific">Aspergillus tanneri</name>
    <dbReference type="NCBI Taxonomy" id="1220188"/>
    <lineage>
        <taxon>Eukaryota</taxon>
        <taxon>Fungi</taxon>
        <taxon>Dikarya</taxon>
        <taxon>Ascomycota</taxon>
        <taxon>Pezizomycotina</taxon>
        <taxon>Eurotiomycetes</taxon>
        <taxon>Eurotiomycetidae</taxon>
        <taxon>Eurotiales</taxon>
        <taxon>Aspergillaceae</taxon>
        <taxon>Aspergillus</taxon>
        <taxon>Aspergillus subgen. Circumdati</taxon>
    </lineage>
</organism>
<feature type="region of interest" description="Disordered" evidence="1">
    <location>
        <begin position="86"/>
        <end position="161"/>
    </location>
</feature>
<dbReference type="AlphaFoldDB" id="A0A4S3J3M1"/>
<feature type="signal peptide" evidence="2">
    <location>
        <begin position="1"/>
        <end position="20"/>
    </location>
</feature>
<evidence type="ECO:0000256" key="1">
    <source>
        <dbReference type="SAM" id="MobiDB-lite"/>
    </source>
</evidence>
<evidence type="ECO:0000313" key="5">
    <source>
        <dbReference type="Proteomes" id="UP000308092"/>
    </source>
</evidence>
<keyword evidence="5" id="KW-1185">Reference proteome</keyword>
<feature type="compositionally biased region" description="Polar residues" evidence="1">
    <location>
        <begin position="125"/>
        <end position="156"/>
    </location>
</feature>
<dbReference type="EMBL" id="QUQM01000004">
    <property type="protein sequence ID" value="KAA8647852.1"/>
    <property type="molecule type" value="Genomic_DNA"/>
</dbReference>
<dbReference type="STRING" id="1220188.A0A4S3J3M1"/>
<evidence type="ECO:0008006" key="7">
    <source>
        <dbReference type="Google" id="ProtNLM"/>
    </source>
</evidence>
<dbReference type="GeneID" id="54329256"/>